<gene>
    <name evidence="1" type="ORF">SAMN05443668_109217</name>
</gene>
<organism evidence="1 2">
    <name type="scientific">Cryptosporangium aurantiacum</name>
    <dbReference type="NCBI Taxonomy" id="134849"/>
    <lineage>
        <taxon>Bacteria</taxon>
        <taxon>Bacillati</taxon>
        <taxon>Actinomycetota</taxon>
        <taxon>Actinomycetes</taxon>
        <taxon>Cryptosporangiales</taxon>
        <taxon>Cryptosporangiaceae</taxon>
        <taxon>Cryptosporangium</taxon>
    </lineage>
</organism>
<evidence type="ECO:0000313" key="2">
    <source>
        <dbReference type="Proteomes" id="UP000184440"/>
    </source>
</evidence>
<reference evidence="1 2" key="1">
    <citation type="submission" date="2016-11" db="EMBL/GenBank/DDBJ databases">
        <authorList>
            <person name="Jaros S."/>
            <person name="Januszkiewicz K."/>
            <person name="Wedrychowicz H."/>
        </authorList>
    </citation>
    <scope>NUCLEOTIDE SEQUENCE [LARGE SCALE GENOMIC DNA]</scope>
    <source>
        <strain evidence="1 2">DSM 46144</strain>
    </source>
</reference>
<dbReference type="STRING" id="134849.SAMN05443668_109217"/>
<accession>A0A1M7RB40</accession>
<keyword evidence="2" id="KW-1185">Reference proteome</keyword>
<dbReference type="EMBL" id="FRCS01000009">
    <property type="protein sequence ID" value="SHN43535.1"/>
    <property type="molecule type" value="Genomic_DNA"/>
</dbReference>
<protein>
    <submittedName>
        <fullName evidence="1">Uncharacterized protein</fullName>
    </submittedName>
</protein>
<dbReference type="AlphaFoldDB" id="A0A1M7RB40"/>
<proteinExistence type="predicted"/>
<evidence type="ECO:0000313" key="1">
    <source>
        <dbReference type="EMBL" id="SHN43535.1"/>
    </source>
</evidence>
<sequence length="36" mass="3450">MVSGVVVLAAVVIALANVSTVADPEPALLALFQGGG</sequence>
<name>A0A1M7RB40_9ACTN</name>
<dbReference type="Proteomes" id="UP000184440">
    <property type="component" value="Unassembled WGS sequence"/>
</dbReference>